<proteinExistence type="evidence at transcript level"/>
<gene>
    <name evidence="4" type="primary">clp1</name>
</gene>
<protein>
    <submittedName>
        <fullName evidence="4">Catchin-like protein</fullName>
    </submittedName>
</protein>
<dbReference type="AlphaFoldDB" id="B2G4W9"/>
<keyword evidence="1 2" id="KW-0175">Coiled coil</keyword>
<dbReference type="SUPFAM" id="SSF144284">
    <property type="entry name" value="Sec2 N-terminal region"/>
    <property type="match status" value="1"/>
</dbReference>
<dbReference type="Gene3D" id="1.20.5.340">
    <property type="match status" value="1"/>
</dbReference>
<accession>B2G4W9</accession>
<dbReference type="EMBL" id="AM991141">
    <property type="protein sequence ID" value="CAQ51258.1"/>
    <property type="molecule type" value="mRNA"/>
</dbReference>
<name>B2G4W9_PSOOV</name>
<organism evidence="4">
    <name type="scientific">Psoroptes ovis</name>
    <name type="common">Sheep scab mite</name>
    <dbReference type="NCBI Taxonomy" id="83912"/>
    <lineage>
        <taxon>Eukaryota</taxon>
        <taxon>Metazoa</taxon>
        <taxon>Ecdysozoa</taxon>
        <taxon>Arthropoda</taxon>
        <taxon>Chelicerata</taxon>
        <taxon>Arachnida</taxon>
        <taxon>Acari</taxon>
        <taxon>Acariformes</taxon>
        <taxon>Sarcoptiformes</taxon>
        <taxon>Astigmata</taxon>
        <taxon>Psoroptidia</taxon>
        <taxon>Sarcoptoidea</taxon>
        <taxon>Psoroptidae</taxon>
        <taxon>Psoroptes</taxon>
    </lineage>
</organism>
<feature type="domain" description="Myosin tail" evidence="3">
    <location>
        <begin position="34"/>
        <end position="241"/>
    </location>
</feature>
<sequence length="249" mass="28578">MSDIDSSSDIVTLSAKLPTTFTRMDSTASNDTEISSNLEREQRITAQSDLEKVKQILKTNFKDDPSLEDKSSFYPLQQKAQYMSPTVTLSAESKRIVRQAQAPILQASSRVVHFLYEARIEELEEELDKERKARIKAEKQRTDLTREVDELHNRCDELDNHNTLSTENVRRLEAEVSKLRRELETSNVNHETESLSLRKRNTDILNETQEQIDQTNKAKSKVEKDNATLTVQISDLQAQLENGRKVQVS</sequence>
<evidence type="ECO:0000256" key="2">
    <source>
        <dbReference type="SAM" id="Coils"/>
    </source>
</evidence>
<reference evidence="4" key="1">
    <citation type="journal article" date="2008" name="Exp. Parasitol.">
        <title>Psoroptes ovis: identification of vaccine candidates by immunoscreening.</title>
        <authorList>
            <person name="Nisbet A.J."/>
            <person name="Halliday A.M."/>
            <person name="Parker L."/>
            <person name="Smith W.D."/>
            <person name="Kenyon F."/>
            <person name="Knox D.P."/>
            <person name="Huntley J.F."/>
        </authorList>
    </citation>
    <scope>NUCLEOTIDE SEQUENCE</scope>
</reference>
<dbReference type="Pfam" id="PF01576">
    <property type="entry name" value="Myosin_tail_1"/>
    <property type="match status" value="1"/>
</dbReference>
<dbReference type="GO" id="GO:0016459">
    <property type="term" value="C:myosin complex"/>
    <property type="evidence" value="ECO:0007669"/>
    <property type="project" value="InterPro"/>
</dbReference>
<dbReference type="InterPro" id="IPR002928">
    <property type="entry name" value="Myosin_tail"/>
</dbReference>
<evidence type="ECO:0000256" key="1">
    <source>
        <dbReference type="ARBA" id="ARBA00023054"/>
    </source>
</evidence>
<feature type="coiled-coil region" evidence="2">
    <location>
        <begin position="113"/>
        <end position="239"/>
    </location>
</feature>
<evidence type="ECO:0000259" key="3">
    <source>
        <dbReference type="Pfam" id="PF01576"/>
    </source>
</evidence>
<evidence type="ECO:0000313" key="4">
    <source>
        <dbReference type="EMBL" id="CAQ51258.1"/>
    </source>
</evidence>
<reference evidence="4" key="2">
    <citation type="submission" date="2008-04" db="EMBL/GenBank/DDBJ databases">
        <authorList>
            <person name="Nisbet A."/>
        </authorList>
    </citation>
    <scope>NUCLEOTIDE SEQUENCE</scope>
</reference>